<accession>D8PR68</accession>
<feature type="transmembrane region" description="Helical" evidence="13">
    <location>
        <begin position="342"/>
        <end position="361"/>
    </location>
</feature>
<name>D8PR68_SCHCM</name>
<evidence type="ECO:0000256" key="5">
    <source>
        <dbReference type="ARBA" id="ARBA00022692"/>
    </source>
</evidence>
<evidence type="ECO:0000256" key="4">
    <source>
        <dbReference type="ARBA" id="ARBA00006335"/>
    </source>
</evidence>
<evidence type="ECO:0000256" key="6">
    <source>
        <dbReference type="ARBA" id="ARBA00022723"/>
    </source>
</evidence>
<evidence type="ECO:0000256" key="7">
    <source>
        <dbReference type="ARBA" id="ARBA00022801"/>
    </source>
</evidence>
<dbReference type="GO" id="GO:0046872">
    <property type="term" value="F:metal ion binding"/>
    <property type="evidence" value="ECO:0007669"/>
    <property type="project" value="UniProtKB-KW"/>
</dbReference>
<keyword evidence="7" id="KW-0378">Hydrolase</keyword>
<keyword evidence="11" id="KW-0443">Lipid metabolism</keyword>
<evidence type="ECO:0000313" key="16">
    <source>
        <dbReference type="Proteomes" id="UP000007431"/>
    </source>
</evidence>
<dbReference type="GeneID" id="9592387"/>
<evidence type="ECO:0000256" key="10">
    <source>
        <dbReference type="ARBA" id="ARBA00022989"/>
    </source>
</evidence>
<evidence type="ECO:0000256" key="3">
    <source>
        <dbReference type="ARBA" id="ARBA00004991"/>
    </source>
</evidence>
<evidence type="ECO:0000256" key="12">
    <source>
        <dbReference type="ARBA" id="ARBA00023136"/>
    </source>
</evidence>
<dbReference type="AlphaFoldDB" id="D8PR68"/>
<evidence type="ECO:0000256" key="9">
    <source>
        <dbReference type="ARBA" id="ARBA00022919"/>
    </source>
</evidence>
<dbReference type="EMBL" id="GL377302">
    <property type="protein sequence ID" value="EFJ02474.1"/>
    <property type="molecule type" value="Genomic_DNA"/>
</dbReference>
<dbReference type="InterPro" id="IPR005135">
    <property type="entry name" value="Endo/exonuclease/phosphatase"/>
</dbReference>
<dbReference type="OMA" id="IEESSMF"/>
<dbReference type="Gene3D" id="3.60.10.10">
    <property type="entry name" value="Endonuclease/exonuclease/phosphatase"/>
    <property type="match status" value="1"/>
</dbReference>
<evidence type="ECO:0000313" key="15">
    <source>
        <dbReference type="EMBL" id="EFJ02474.1"/>
    </source>
</evidence>
<feature type="transmembrane region" description="Helical" evidence="13">
    <location>
        <begin position="367"/>
        <end position="387"/>
    </location>
</feature>
<dbReference type="PANTHER" id="PTHR16320:SF24">
    <property type="entry name" value="PHOSPHODIESTERASE, PUTATIVE-RELATED"/>
    <property type="match status" value="1"/>
</dbReference>
<dbReference type="GO" id="GO:0004767">
    <property type="term" value="F:sphingomyelin phosphodiesterase activity"/>
    <property type="evidence" value="ECO:0007669"/>
    <property type="project" value="InterPro"/>
</dbReference>
<dbReference type="Pfam" id="PF03372">
    <property type="entry name" value="Exo_endo_phos"/>
    <property type="match status" value="1"/>
</dbReference>
<dbReference type="InParanoid" id="D8PR68"/>
<comment type="pathway">
    <text evidence="2">Lipid metabolism; sphingolipid metabolism.</text>
</comment>
<comment type="similarity">
    <text evidence="4">Belongs to the neutral sphingomyelinase family.</text>
</comment>
<keyword evidence="8" id="KW-0460">Magnesium</keyword>
<keyword evidence="16" id="KW-1185">Reference proteome</keyword>
<evidence type="ECO:0000256" key="13">
    <source>
        <dbReference type="SAM" id="Phobius"/>
    </source>
</evidence>
<dbReference type="GO" id="GO:0000324">
    <property type="term" value="C:fungal-type vacuole"/>
    <property type="evidence" value="ECO:0007669"/>
    <property type="project" value="EnsemblFungi"/>
</dbReference>
<dbReference type="FunCoup" id="D8PR68">
    <property type="interactions" value="41"/>
</dbReference>
<dbReference type="PANTHER" id="PTHR16320">
    <property type="entry name" value="SPHINGOMYELINASE FAMILY MEMBER"/>
    <property type="match status" value="1"/>
</dbReference>
<dbReference type="SUPFAM" id="SSF56219">
    <property type="entry name" value="DNase I-like"/>
    <property type="match status" value="1"/>
</dbReference>
<feature type="domain" description="Endonuclease/exonuclease/phosphatase" evidence="14">
    <location>
        <begin position="12"/>
        <end position="292"/>
    </location>
</feature>
<dbReference type="InterPro" id="IPR038772">
    <property type="entry name" value="Sph/SMPD2-like"/>
</dbReference>
<dbReference type="GO" id="GO:0071944">
    <property type="term" value="C:cell periphery"/>
    <property type="evidence" value="ECO:0007669"/>
    <property type="project" value="EnsemblFungi"/>
</dbReference>
<keyword evidence="12 13" id="KW-0472">Membrane</keyword>
<dbReference type="HOGENOM" id="CLU_034001_2_0_1"/>
<dbReference type="OrthoDB" id="387657at2759"/>
<dbReference type="Proteomes" id="UP000007431">
    <property type="component" value="Unassembled WGS sequence"/>
</dbReference>
<comment type="pathway">
    <text evidence="3">Sphingolipid metabolism.</text>
</comment>
<dbReference type="GO" id="GO:0052714">
    <property type="term" value="F:mannosyl-inositol phosphorylceramide phospholipase activity"/>
    <property type="evidence" value="ECO:0007669"/>
    <property type="project" value="EnsemblFungi"/>
</dbReference>
<dbReference type="GO" id="GO:0006665">
    <property type="term" value="P:sphingolipid metabolic process"/>
    <property type="evidence" value="ECO:0007669"/>
    <property type="project" value="UniProtKB-KW"/>
</dbReference>
<dbReference type="KEGG" id="scm:SCHCO_02489944"/>
<keyword evidence="5 13" id="KW-0812">Transmembrane</keyword>
<evidence type="ECO:0000256" key="8">
    <source>
        <dbReference type="ARBA" id="ARBA00022842"/>
    </source>
</evidence>
<reference evidence="15 16" key="1">
    <citation type="journal article" date="2010" name="Nat. Biotechnol.">
        <title>Genome sequence of the model mushroom Schizophyllum commune.</title>
        <authorList>
            <person name="Ohm R.A."/>
            <person name="de Jong J.F."/>
            <person name="Lugones L.G."/>
            <person name="Aerts A."/>
            <person name="Kothe E."/>
            <person name="Stajich J.E."/>
            <person name="de Vries R.P."/>
            <person name="Record E."/>
            <person name="Levasseur A."/>
            <person name="Baker S.E."/>
            <person name="Bartholomew K.A."/>
            <person name="Coutinho P.M."/>
            <person name="Erdmann S."/>
            <person name="Fowler T.J."/>
            <person name="Gathman A.C."/>
            <person name="Lombard V."/>
            <person name="Henrissat B."/>
            <person name="Knabe N."/>
            <person name="Kuees U."/>
            <person name="Lilly W.W."/>
            <person name="Lindquist E."/>
            <person name="Lucas S."/>
            <person name="Magnuson J.K."/>
            <person name="Piumi F."/>
            <person name="Raudaskoski M."/>
            <person name="Salamov A."/>
            <person name="Schmutz J."/>
            <person name="Schwarze F.W.M.R."/>
            <person name="vanKuyk P.A."/>
            <person name="Horton J.S."/>
            <person name="Grigoriev I.V."/>
            <person name="Woesten H.A.B."/>
        </authorList>
    </citation>
    <scope>NUCLEOTIDE SEQUENCE [LARGE SCALE GENOMIC DNA]</scope>
    <source>
        <strain evidence="16">H4-8 / FGSC 9210</strain>
    </source>
</reference>
<sequence length="429" mass="47084">MSDSDRQLRVFSLNCWGLKFVSKDRRERVDAIAAALANAEYDVICLQEIWVFSDYERVRDAAAARLPHSKFYYSGALGAGLAILSRYPIVATAVHPYSLNGAPIDVGAGDWFVGKAAASATLLHPRLGLVQVFNTHLFAKGGEDGPEYNRAHRLVNAWEIAKLARQSAELGRYVIAAGDFNSIPTTLPMEVIRDHAALTDAWAITHANPGAGAASPLEALSRFGVTADSPLNTYSAGKPLDSHARAHWGKRLDYVLYRQPVRAGPHPRLKATQCRVVLTDLVPGRAFSYSDHFGVETTFEIGDPEELPAPLPTELSEQAVTGVLQALAACYRFAKARARQELMVFALCLLLLVALAIGSSWLPHSWINPIFIIFTVFLSWTGTTMLYEGFLYGQWECNALMNVIEELEIYKKGLELQRAHAVTQASTAA</sequence>
<proteinExistence type="inferred from homology"/>
<gene>
    <name evidence="15" type="ORF">SCHCODRAFT_48185</name>
</gene>
<dbReference type="eggNOG" id="KOG3873">
    <property type="taxonomic scope" value="Eukaryota"/>
</dbReference>
<keyword evidence="10 13" id="KW-1133">Transmembrane helix</keyword>
<dbReference type="STRING" id="578458.D8PR68"/>
<keyword evidence="9" id="KW-0746">Sphingolipid metabolism</keyword>
<keyword evidence="6" id="KW-0479">Metal-binding</keyword>
<protein>
    <recommendedName>
        <fullName evidence="14">Endonuclease/exonuclease/phosphatase domain-containing protein</fullName>
    </recommendedName>
</protein>
<comment type="subcellular location">
    <subcellularLocation>
        <location evidence="1">Membrane</location>
        <topology evidence="1">Multi-pass membrane protein</topology>
    </subcellularLocation>
</comment>
<evidence type="ECO:0000256" key="1">
    <source>
        <dbReference type="ARBA" id="ARBA00004141"/>
    </source>
</evidence>
<organism evidence="16">
    <name type="scientific">Schizophyllum commune (strain H4-8 / FGSC 9210)</name>
    <name type="common">Split gill fungus</name>
    <dbReference type="NCBI Taxonomy" id="578458"/>
    <lineage>
        <taxon>Eukaryota</taxon>
        <taxon>Fungi</taxon>
        <taxon>Dikarya</taxon>
        <taxon>Basidiomycota</taxon>
        <taxon>Agaricomycotina</taxon>
        <taxon>Agaricomycetes</taxon>
        <taxon>Agaricomycetidae</taxon>
        <taxon>Agaricales</taxon>
        <taxon>Schizophyllaceae</taxon>
        <taxon>Schizophyllum</taxon>
    </lineage>
</organism>
<evidence type="ECO:0000256" key="2">
    <source>
        <dbReference type="ARBA" id="ARBA00004760"/>
    </source>
</evidence>
<dbReference type="VEuPathDB" id="FungiDB:SCHCODRAFT_02489944"/>
<evidence type="ECO:0000259" key="14">
    <source>
        <dbReference type="Pfam" id="PF03372"/>
    </source>
</evidence>
<evidence type="ECO:0000256" key="11">
    <source>
        <dbReference type="ARBA" id="ARBA00023098"/>
    </source>
</evidence>
<dbReference type="GO" id="GO:0016020">
    <property type="term" value="C:membrane"/>
    <property type="evidence" value="ECO:0007669"/>
    <property type="project" value="UniProtKB-SubCell"/>
</dbReference>
<dbReference type="InterPro" id="IPR036691">
    <property type="entry name" value="Endo/exonu/phosph_ase_sf"/>
</dbReference>
<dbReference type="RefSeq" id="XP_003037376.1">
    <property type="nucleotide sequence ID" value="XM_003037330.1"/>
</dbReference>